<organism evidence="8 9">
    <name type="scientific">Macrophomina phaseolina</name>
    <dbReference type="NCBI Taxonomy" id="35725"/>
    <lineage>
        <taxon>Eukaryota</taxon>
        <taxon>Fungi</taxon>
        <taxon>Dikarya</taxon>
        <taxon>Ascomycota</taxon>
        <taxon>Pezizomycotina</taxon>
        <taxon>Dothideomycetes</taxon>
        <taxon>Dothideomycetes incertae sedis</taxon>
        <taxon>Botryosphaeriales</taxon>
        <taxon>Botryosphaeriaceae</taxon>
        <taxon>Macrophomina</taxon>
    </lineage>
</organism>
<evidence type="ECO:0000256" key="1">
    <source>
        <dbReference type="ARBA" id="ARBA00001974"/>
    </source>
</evidence>
<keyword evidence="9" id="KW-1185">Reference proteome</keyword>
<protein>
    <submittedName>
        <fullName evidence="8">Glucose oxidase</fullName>
    </submittedName>
</protein>
<dbReference type="Gene3D" id="3.30.560.10">
    <property type="entry name" value="Glucose Oxidase, domain 3"/>
    <property type="match status" value="1"/>
</dbReference>
<evidence type="ECO:0000313" key="8">
    <source>
        <dbReference type="EMBL" id="KAH7063340.1"/>
    </source>
</evidence>
<dbReference type="InterPro" id="IPR000172">
    <property type="entry name" value="GMC_OxRdtase_N"/>
</dbReference>
<evidence type="ECO:0000259" key="7">
    <source>
        <dbReference type="PROSITE" id="PS00624"/>
    </source>
</evidence>
<dbReference type="PROSITE" id="PS00624">
    <property type="entry name" value="GMC_OXRED_2"/>
    <property type="match status" value="1"/>
</dbReference>
<evidence type="ECO:0000256" key="4">
    <source>
        <dbReference type="ARBA" id="ARBA00022827"/>
    </source>
</evidence>
<dbReference type="InterPro" id="IPR027424">
    <property type="entry name" value="Glucose_Oxidase_domain_2"/>
</dbReference>
<dbReference type="InterPro" id="IPR007867">
    <property type="entry name" value="GMC_OxRtase_C"/>
</dbReference>
<evidence type="ECO:0000256" key="5">
    <source>
        <dbReference type="ARBA" id="ARBA00023002"/>
    </source>
</evidence>
<dbReference type="EMBL" id="JAGTJR010000002">
    <property type="protein sequence ID" value="KAH7063340.1"/>
    <property type="molecule type" value="Genomic_DNA"/>
</dbReference>
<dbReference type="Proteomes" id="UP000774617">
    <property type="component" value="Unassembled WGS sequence"/>
</dbReference>
<dbReference type="Gene3D" id="3.50.50.60">
    <property type="entry name" value="FAD/NAD(P)-binding domain"/>
    <property type="match status" value="1"/>
</dbReference>
<gene>
    <name evidence="8" type="ORF">B0J12DRAFT_590186</name>
</gene>
<comment type="caution">
    <text evidence="8">The sequence shown here is derived from an EMBL/GenBank/DDBJ whole genome shotgun (WGS) entry which is preliminary data.</text>
</comment>
<dbReference type="Gene3D" id="4.10.450.10">
    <property type="entry name" value="Glucose Oxidase, domain 2"/>
    <property type="match status" value="1"/>
</dbReference>
<comment type="cofactor">
    <cofactor evidence="1">
        <name>FAD</name>
        <dbReference type="ChEBI" id="CHEBI:57692"/>
    </cofactor>
</comment>
<dbReference type="Pfam" id="PF00732">
    <property type="entry name" value="GMC_oxred_N"/>
    <property type="match status" value="1"/>
</dbReference>
<evidence type="ECO:0000256" key="6">
    <source>
        <dbReference type="SAM" id="SignalP"/>
    </source>
</evidence>
<evidence type="ECO:0000256" key="2">
    <source>
        <dbReference type="ARBA" id="ARBA00010790"/>
    </source>
</evidence>
<sequence length="595" mass="64628">MWPVHLSSLVFTTAFVSAFSSSSSSYDYVVVGGGTCGLVVANRLSEHANISVLIIEAGGSVYDNVGVTDPNGYGRAFNTGIDWQYKTEPQVFADSGIRTLHASKALGGTSTINGMSYTRADAAQIDAWETVGNPGWNWRNLYPYYLKAEQFQVPTLKQIAGGASYIPEYHGNTGPLKVGWPTNQAINDFPSSLNGSYQALGLPFSRDVNGGNMHGFNVYPKTVDTHANVRWDAARAYYWPVAAVRKNLHMLLNSTVTQVIWKHVKHPQEDLTAVGVEVRGFDGTAQVLNARREVILSAGALRTPSLLELSGIGNPDILNKAGIETMVPLPGVGENLIDQTNNGLTFSRKVSQAYTGSAGYAAYMNITDILGDSTPKFASSVLEALPSYASTIATQNNNATDVGDVLSLLKIQHSLIFNDEVPVAELIHYPSGNSFGSQFWGTLPFARGNVHITSSDPRVSAQINPNYFMLDYDAKVQVEIARWMRKLFQVGPLTDIAGAETWPGTKAVPSNASDEMWSSWLKKNYNPNYHLLSTTAMMPRERGGVVSERLKVHGTTNVRVVDASIFPFQVCGHLMSALYAVAERASDLIKEDGGV</sequence>
<feature type="chain" id="PRO_5045120594" evidence="6">
    <location>
        <begin position="19"/>
        <end position="595"/>
    </location>
</feature>
<comment type="similarity">
    <text evidence="2">Belongs to the GMC oxidoreductase family.</text>
</comment>
<reference evidence="8 9" key="1">
    <citation type="journal article" date="2021" name="Nat. Commun.">
        <title>Genetic determinants of endophytism in the Arabidopsis root mycobiome.</title>
        <authorList>
            <person name="Mesny F."/>
            <person name="Miyauchi S."/>
            <person name="Thiergart T."/>
            <person name="Pickel B."/>
            <person name="Atanasova L."/>
            <person name="Karlsson M."/>
            <person name="Huettel B."/>
            <person name="Barry K.W."/>
            <person name="Haridas S."/>
            <person name="Chen C."/>
            <person name="Bauer D."/>
            <person name="Andreopoulos W."/>
            <person name="Pangilinan J."/>
            <person name="LaButti K."/>
            <person name="Riley R."/>
            <person name="Lipzen A."/>
            <person name="Clum A."/>
            <person name="Drula E."/>
            <person name="Henrissat B."/>
            <person name="Kohler A."/>
            <person name="Grigoriev I.V."/>
            <person name="Martin F.M."/>
            <person name="Hacquard S."/>
        </authorList>
    </citation>
    <scope>NUCLEOTIDE SEQUENCE [LARGE SCALE GENOMIC DNA]</scope>
    <source>
        <strain evidence="8 9">MPI-SDFR-AT-0080</strain>
    </source>
</reference>
<keyword evidence="3" id="KW-0285">Flavoprotein</keyword>
<dbReference type="SUPFAM" id="SSF51905">
    <property type="entry name" value="FAD/NAD(P)-binding domain"/>
    <property type="match status" value="1"/>
</dbReference>
<dbReference type="PANTHER" id="PTHR11552:SF201">
    <property type="entry name" value="GLUCOSE-METHANOL-CHOLINE OXIDOREDUCTASE N-TERMINAL DOMAIN-CONTAINING PROTEIN"/>
    <property type="match status" value="1"/>
</dbReference>
<evidence type="ECO:0000313" key="9">
    <source>
        <dbReference type="Proteomes" id="UP000774617"/>
    </source>
</evidence>
<evidence type="ECO:0000256" key="3">
    <source>
        <dbReference type="ARBA" id="ARBA00022630"/>
    </source>
</evidence>
<keyword evidence="5" id="KW-0560">Oxidoreductase</keyword>
<dbReference type="Pfam" id="PF05199">
    <property type="entry name" value="GMC_oxred_C"/>
    <property type="match status" value="1"/>
</dbReference>
<keyword evidence="6" id="KW-0732">Signal</keyword>
<dbReference type="PIRSF" id="PIRSF000137">
    <property type="entry name" value="Alcohol_oxidase"/>
    <property type="match status" value="1"/>
</dbReference>
<dbReference type="PANTHER" id="PTHR11552">
    <property type="entry name" value="GLUCOSE-METHANOL-CHOLINE GMC OXIDOREDUCTASE"/>
    <property type="match status" value="1"/>
</dbReference>
<dbReference type="InterPro" id="IPR012132">
    <property type="entry name" value="GMC_OxRdtase"/>
</dbReference>
<dbReference type="SUPFAM" id="SSF54373">
    <property type="entry name" value="FAD-linked reductases, C-terminal domain"/>
    <property type="match status" value="1"/>
</dbReference>
<proteinExistence type="inferred from homology"/>
<name>A0ABQ8GS70_9PEZI</name>
<feature type="domain" description="Glucose-methanol-choline oxidoreductase N-terminal" evidence="7">
    <location>
        <begin position="299"/>
        <end position="313"/>
    </location>
</feature>
<dbReference type="InterPro" id="IPR036188">
    <property type="entry name" value="FAD/NAD-bd_sf"/>
</dbReference>
<feature type="signal peptide" evidence="6">
    <location>
        <begin position="1"/>
        <end position="18"/>
    </location>
</feature>
<keyword evidence="4" id="KW-0274">FAD</keyword>
<accession>A0ABQ8GS70</accession>